<dbReference type="Pfam" id="PF12937">
    <property type="entry name" value="F-box-like"/>
    <property type="match status" value="1"/>
</dbReference>
<dbReference type="EMBL" id="JAOTOJ010000015">
    <property type="protein sequence ID" value="KAK9392937.1"/>
    <property type="molecule type" value="Genomic_DNA"/>
</dbReference>
<feature type="domain" description="F-box" evidence="7">
    <location>
        <begin position="444"/>
        <end position="490"/>
    </location>
</feature>
<dbReference type="AlphaFoldDB" id="A0AAW1AUR3"/>
<evidence type="ECO:0000256" key="6">
    <source>
        <dbReference type="SAM" id="MobiDB-lite"/>
    </source>
</evidence>
<evidence type="ECO:0000256" key="5">
    <source>
        <dbReference type="ARBA" id="ARBA00077971"/>
    </source>
</evidence>
<dbReference type="PROSITE" id="PS50181">
    <property type="entry name" value="FBOX"/>
    <property type="match status" value="1"/>
</dbReference>
<dbReference type="Proteomes" id="UP001474421">
    <property type="component" value="Unassembled WGS sequence"/>
</dbReference>
<evidence type="ECO:0000259" key="7">
    <source>
        <dbReference type="PROSITE" id="PS50181"/>
    </source>
</evidence>
<dbReference type="PANTHER" id="PTHR20872:SF1">
    <property type="entry name" value="F-BOX DOMAIN-CONTAINING PROTEIN"/>
    <property type="match status" value="1"/>
</dbReference>
<dbReference type="SUPFAM" id="SSF52047">
    <property type="entry name" value="RNI-like"/>
    <property type="match status" value="1"/>
</dbReference>
<feature type="compositionally biased region" description="Basic and acidic residues" evidence="6">
    <location>
        <begin position="24"/>
        <end position="41"/>
    </location>
</feature>
<dbReference type="InterPro" id="IPR032675">
    <property type="entry name" value="LRR_dom_sf"/>
</dbReference>
<evidence type="ECO:0000313" key="8">
    <source>
        <dbReference type="EMBL" id="KAK9392937.1"/>
    </source>
</evidence>
<comment type="function">
    <text evidence="1">Substrate-recognition component of the SCF (SKP1-CUL1-F-box protein)-type E3 ubiquitin ligase complex.</text>
</comment>
<proteinExistence type="predicted"/>
<accession>A0AAW1AUR3</accession>
<gene>
    <name evidence="8" type="ORF">NXF25_017026</name>
</gene>
<dbReference type="InterPro" id="IPR036047">
    <property type="entry name" value="F-box-like_dom_sf"/>
</dbReference>
<dbReference type="FunFam" id="3.80.10.10:FF:000260">
    <property type="entry name" value="F-box/LRR-repeat protein 8"/>
    <property type="match status" value="2"/>
</dbReference>
<feature type="region of interest" description="Disordered" evidence="6">
    <location>
        <begin position="1"/>
        <end position="41"/>
    </location>
</feature>
<dbReference type="PANTHER" id="PTHR20872">
    <property type="match status" value="1"/>
</dbReference>
<keyword evidence="9" id="KW-1185">Reference proteome</keyword>
<dbReference type="SUPFAM" id="SSF81383">
    <property type="entry name" value="F-box domain"/>
    <property type="match status" value="1"/>
</dbReference>
<dbReference type="Gene3D" id="3.80.10.10">
    <property type="entry name" value="Ribonuclease Inhibitor"/>
    <property type="match status" value="2"/>
</dbReference>
<dbReference type="Gene3D" id="1.20.1280.50">
    <property type="match status" value="1"/>
</dbReference>
<evidence type="ECO:0000256" key="4">
    <source>
        <dbReference type="ARBA" id="ARBA00070268"/>
    </source>
</evidence>
<comment type="caution">
    <text evidence="8">The sequence shown here is derived from an EMBL/GenBank/DDBJ whole genome shotgun (WGS) entry which is preliminary data.</text>
</comment>
<organism evidence="8 9">
    <name type="scientific">Crotalus adamanteus</name>
    <name type="common">Eastern diamondback rattlesnake</name>
    <dbReference type="NCBI Taxonomy" id="8729"/>
    <lineage>
        <taxon>Eukaryota</taxon>
        <taxon>Metazoa</taxon>
        <taxon>Chordata</taxon>
        <taxon>Craniata</taxon>
        <taxon>Vertebrata</taxon>
        <taxon>Euteleostomi</taxon>
        <taxon>Lepidosauria</taxon>
        <taxon>Squamata</taxon>
        <taxon>Bifurcata</taxon>
        <taxon>Unidentata</taxon>
        <taxon>Episquamata</taxon>
        <taxon>Toxicofera</taxon>
        <taxon>Serpentes</taxon>
        <taxon>Colubroidea</taxon>
        <taxon>Viperidae</taxon>
        <taxon>Crotalinae</taxon>
        <taxon>Crotalus</taxon>
    </lineage>
</organism>
<reference evidence="8 9" key="1">
    <citation type="journal article" date="2024" name="Proc. Natl. Acad. Sci. U.S.A.">
        <title>The genetic regulatory architecture and epigenomic basis for age-related changes in rattlesnake venom.</title>
        <authorList>
            <person name="Hogan M.P."/>
            <person name="Holding M.L."/>
            <person name="Nystrom G.S."/>
            <person name="Colston T.J."/>
            <person name="Bartlett D.A."/>
            <person name="Mason A.J."/>
            <person name="Ellsworth S.A."/>
            <person name="Rautsaw R.M."/>
            <person name="Lawrence K.C."/>
            <person name="Strickland J.L."/>
            <person name="He B."/>
            <person name="Fraser P."/>
            <person name="Margres M.J."/>
            <person name="Gilbert D.M."/>
            <person name="Gibbs H.L."/>
            <person name="Parkinson C.L."/>
            <person name="Rokyta D.R."/>
        </authorList>
    </citation>
    <scope>NUCLEOTIDE SEQUENCE [LARGE SCALE GENOMIC DNA]</scope>
    <source>
        <strain evidence="8">DRR0105</strain>
    </source>
</reference>
<evidence type="ECO:0000256" key="1">
    <source>
        <dbReference type="ARBA" id="ARBA00003437"/>
    </source>
</evidence>
<dbReference type="SMART" id="SM00256">
    <property type="entry name" value="FBOX"/>
    <property type="match status" value="1"/>
</dbReference>
<sequence length="816" mass="92824">MPGAPLPDDLGSAGGRTNTLFISKDNEPENQRSAVRKQEGKQESLLRSERILAKKETLLNRHVVFQVCQKWAAAVSTTCVWSYTEVRCVAEDDATLQHLHQFLCHIKRLKMVFDQSKEGTRKKVSQILDLLAKQNHKLQALCIECTGENPYFYSGQDILQSIGGICQSQNQIDLQHIDFRGMPFTLDDGIVHLVASSSPNLHTLYLNNRTLVCNVTPEAIIELLKACPRLSTLGVYYASLSDDVFKELVTSKRSTFKCLDIFCERLDKYIPVISEELWALVRNKYPRLYVQLELDPTVPQWKIPRILKPNIPVTELQLNTYTYIVYQIRFATNNYSSTLEKLVLRTTSSDELNDSLIGLARKCTGLKEVHCFCVGQVRRFPGSEHAHSTYLPPSKSGSGGANCAQVQLGSHVELRQKKKARCVARQAGGRREGSRPWRMSDVTDDLWNYMPEEIMAGIFSFLSVRDRYAVLHVCKKWAAAVASSVVWSFTELNFDFEDEEEACLLRKLQGYLVHIRHLKIVLNQYLELNRRLVTQTLDMLACKRARLRALCIVCQGLSPYFYSGQDVLLSVRSLCQSNRNIDLQYVDLRQMPFILDNWTVLLLASTNPNLHTLLINNRVPGVIILKPETIVEVVQICPKLAVLGIYYTSLSKSLLQELGKSNRGPFRCLDILYEGLEKQIPEECWAMLSRRHPQFRVKFEFAAMVEPTRIPGVLKASIPVKSLQFNYLHYMTDQLRLITSCYSQTLERLILYTASSDALNSSLVELAKKCCHLKEVHCYCVVSQDVVDAFLSHCPGLRDYTLSTQLLSCMLPIMCP</sequence>
<evidence type="ECO:0000256" key="2">
    <source>
        <dbReference type="ARBA" id="ARBA00022786"/>
    </source>
</evidence>
<evidence type="ECO:0000313" key="9">
    <source>
        <dbReference type="Proteomes" id="UP001474421"/>
    </source>
</evidence>
<name>A0AAW1AUR3_CROAD</name>
<evidence type="ECO:0000256" key="3">
    <source>
        <dbReference type="ARBA" id="ARBA00062469"/>
    </source>
</evidence>
<protein>
    <recommendedName>
        <fullName evidence="4">F-box/LRR-repeat protein 8</fullName>
    </recommendedName>
    <alternativeName>
        <fullName evidence="5">F-box and leucine-rich repeat protein 8</fullName>
    </alternativeName>
</protein>
<comment type="subunit">
    <text evidence="3">Directly interacts with SKP1 and CUL1.</text>
</comment>
<dbReference type="InterPro" id="IPR001810">
    <property type="entry name" value="F-box_dom"/>
</dbReference>
<keyword evidence="2" id="KW-0833">Ubl conjugation pathway</keyword>